<evidence type="ECO:0000256" key="3">
    <source>
        <dbReference type="ARBA" id="ARBA00023015"/>
    </source>
</evidence>
<feature type="DNA-binding region" description="Homeobox" evidence="5">
    <location>
        <begin position="17"/>
        <end position="28"/>
    </location>
</feature>
<dbReference type="GO" id="GO:0000981">
    <property type="term" value="F:DNA-binding transcription factor activity, RNA polymerase II-specific"/>
    <property type="evidence" value="ECO:0007669"/>
    <property type="project" value="InterPro"/>
</dbReference>
<protein>
    <submittedName>
        <fullName evidence="9">Retinal homeobox protein Rx1-like protein</fullName>
    </submittedName>
</protein>
<dbReference type="OrthoDB" id="6159439at2759"/>
<gene>
    <name evidence="9" type="ORF">B4U79_03953</name>
</gene>
<sequence>MHTTIPICQYGGHLVWFQNRRAKWRRQEKLENQNSAIRSCGPTEYSSSGPPSLPTSPHSPLQHLPSTTLAQSIEASSSLYHASLASNYQHPKSHAYAVNTAWLPAVSRGSITPSTAIMNTVALPGFISHSSSVYPSYLLPPTSPGTGITPLLPQPRSSNVNDVAEQGISGAVHEAKTAVSSPTGSPLNLSISGSISDEKSAINLMPKLMKQRCENDSAPGTLSPALIDPRNTSIVSLRMKAKEHIDYIHKNVIIDFKN</sequence>
<evidence type="ECO:0000256" key="4">
    <source>
        <dbReference type="ARBA" id="ARBA00023163"/>
    </source>
</evidence>
<keyword evidence="5" id="KW-0539">Nucleus</keyword>
<dbReference type="InterPro" id="IPR003654">
    <property type="entry name" value="OAR_dom"/>
</dbReference>
<keyword evidence="10" id="KW-1185">Reference proteome</keyword>
<evidence type="ECO:0000256" key="5">
    <source>
        <dbReference type="PROSITE-ProRule" id="PRU00108"/>
    </source>
</evidence>
<evidence type="ECO:0000256" key="6">
    <source>
        <dbReference type="SAM" id="MobiDB-lite"/>
    </source>
</evidence>
<evidence type="ECO:0000259" key="7">
    <source>
        <dbReference type="PROSITE" id="PS50071"/>
    </source>
</evidence>
<evidence type="ECO:0000256" key="2">
    <source>
        <dbReference type="ARBA" id="ARBA00006503"/>
    </source>
</evidence>
<dbReference type="PROSITE" id="PS50071">
    <property type="entry name" value="HOMEOBOX_2"/>
    <property type="match status" value="1"/>
</dbReference>
<proteinExistence type="inferred from homology"/>
<feature type="domain" description="OAR" evidence="8">
    <location>
        <begin position="232"/>
        <end position="245"/>
    </location>
</feature>
<evidence type="ECO:0000313" key="9">
    <source>
        <dbReference type="EMBL" id="RWS13526.1"/>
    </source>
</evidence>
<keyword evidence="3" id="KW-0805">Transcription regulation</keyword>
<dbReference type="Proteomes" id="UP000285301">
    <property type="component" value="Unassembled WGS sequence"/>
</dbReference>
<feature type="compositionally biased region" description="Low complexity" evidence="6">
    <location>
        <begin position="46"/>
        <end position="64"/>
    </location>
</feature>
<dbReference type="GO" id="GO:0005634">
    <property type="term" value="C:nucleus"/>
    <property type="evidence" value="ECO:0007669"/>
    <property type="project" value="UniProtKB-SubCell"/>
</dbReference>
<dbReference type="GO" id="GO:0045944">
    <property type="term" value="P:positive regulation of transcription by RNA polymerase II"/>
    <property type="evidence" value="ECO:0007669"/>
    <property type="project" value="InterPro"/>
</dbReference>
<dbReference type="STRING" id="1965070.A0A443RE25"/>
<evidence type="ECO:0000256" key="1">
    <source>
        <dbReference type="ARBA" id="ARBA00004123"/>
    </source>
</evidence>
<organism evidence="9 10">
    <name type="scientific">Dinothrombium tinctorium</name>
    <dbReference type="NCBI Taxonomy" id="1965070"/>
    <lineage>
        <taxon>Eukaryota</taxon>
        <taxon>Metazoa</taxon>
        <taxon>Ecdysozoa</taxon>
        <taxon>Arthropoda</taxon>
        <taxon>Chelicerata</taxon>
        <taxon>Arachnida</taxon>
        <taxon>Acari</taxon>
        <taxon>Acariformes</taxon>
        <taxon>Trombidiformes</taxon>
        <taxon>Prostigmata</taxon>
        <taxon>Anystina</taxon>
        <taxon>Parasitengona</taxon>
        <taxon>Trombidioidea</taxon>
        <taxon>Trombidiidae</taxon>
        <taxon>Dinothrombium</taxon>
    </lineage>
</organism>
<dbReference type="PROSITE" id="PS50803">
    <property type="entry name" value="OAR"/>
    <property type="match status" value="1"/>
</dbReference>
<dbReference type="InterPro" id="IPR001356">
    <property type="entry name" value="HD"/>
</dbReference>
<dbReference type="InterPro" id="IPR043562">
    <property type="entry name" value="RAX/RAX2"/>
</dbReference>
<evidence type="ECO:0000313" key="10">
    <source>
        <dbReference type="Proteomes" id="UP000285301"/>
    </source>
</evidence>
<keyword evidence="5 9" id="KW-0371">Homeobox</keyword>
<feature type="domain" description="Homeobox" evidence="7">
    <location>
        <begin position="15"/>
        <end position="27"/>
    </location>
</feature>
<dbReference type="Gene3D" id="1.10.10.60">
    <property type="entry name" value="Homeodomain-like"/>
    <property type="match status" value="1"/>
</dbReference>
<dbReference type="PANTHER" id="PTHR46271:SF4">
    <property type="entry name" value="HOMEOBOX PROTEIN, PUTATIVE-RELATED"/>
    <property type="match status" value="1"/>
</dbReference>
<reference evidence="9 10" key="1">
    <citation type="journal article" date="2018" name="Gigascience">
        <title>Genomes of trombidid mites reveal novel predicted allergens and laterally-transferred genes associated with secondary metabolism.</title>
        <authorList>
            <person name="Dong X."/>
            <person name="Chaisiri K."/>
            <person name="Xia D."/>
            <person name="Armstrong S.D."/>
            <person name="Fang Y."/>
            <person name="Donnelly M.J."/>
            <person name="Kadowaki T."/>
            <person name="McGarry J.W."/>
            <person name="Darby A.C."/>
            <person name="Makepeace B.L."/>
        </authorList>
    </citation>
    <scope>NUCLEOTIDE SEQUENCE [LARGE SCALE GENOMIC DNA]</scope>
    <source>
        <strain evidence="9">UoL-WK</strain>
    </source>
</reference>
<dbReference type="CDD" id="cd00086">
    <property type="entry name" value="homeodomain"/>
    <property type="match status" value="1"/>
</dbReference>
<keyword evidence="5 9" id="KW-0238">DNA-binding</keyword>
<comment type="caution">
    <text evidence="9">The sequence shown here is derived from an EMBL/GenBank/DDBJ whole genome shotgun (WGS) entry which is preliminary data.</text>
</comment>
<evidence type="ECO:0000259" key="8">
    <source>
        <dbReference type="PROSITE" id="PS50803"/>
    </source>
</evidence>
<accession>A0A443RE25</accession>
<dbReference type="AlphaFoldDB" id="A0A443RE25"/>
<dbReference type="EMBL" id="NCKU01000960">
    <property type="protein sequence ID" value="RWS13526.1"/>
    <property type="molecule type" value="Genomic_DNA"/>
</dbReference>
<dbReference type="PANTHER" id="PTHR46271">
    <property type="entry name" value="HOMEOBOX PROTEIN, PUTATIVE-RELATED"/>
    <property type="match status" value="1"/>
</dbReference>
<feature type="region of interest" description="Disordered" evidence="6">
    <location>
        <begin position="28"/>
        <end position="64"/>
    </location>
</feature>
<comment type="similarity">
    <text evidence="2">Belongs to the paired homeobox family. Bicoid subfamily.</text>
</comment>
<dbReference type="Pfam" id="PF03826">
    <property type="entry name" value="OAR"/>
    <property type="match status" value="1"/>
</dbReference>
<dbReference type="GO" id="GO:0000978">
    <property type="term" value="F:RNA polymerase II cis-regulatory region sequence-specific DNA binding"/>
    <property type="evidence" value="ECO:0007669"/>
    <property type="project" value="TreeGrafter"/>
</dbReference>
<comment type="subcellular location">
    <subcellularLocation>
        <location evidence="1 5">Nucleus</location>
    </subcellularLocation>
</comment>
<keyword evidence="4" id="KW-0804">Transcription</keyword>
<name>A0A443RE25_9ACAR</name>